<dbReference type="EMBL" id="CP022419">
    <property type="protein sequence ID" value="ASM75428.1"/>
    <property type="molecule type" value="Genomic_DNA"/>
</dbReference>
<proteinExistence type="predicted"/>
<protein>
    <submittedName>
        <fullName evidence="1">Uncharacterized protein</fullName>
    </submittedName>
</protein>
<keyword evidence="1" id="KW-0614">Plasmid</keyword>
<dbReference type="Proteomes" id="UP000199754">
    <property type="component" value="Plasmid pSMR1-4"/>
</dbReference>
<evidence type="ECO:0000313" key="2">
    <source>
        <dbReference type="Proteomes" id="UP000199754"/>
    </source>
</evidence>
<sequence>MADFWFTESVRVRDGVAASLLGAKVFQAPLLTTSAPSRARLTPPHSQLSPKSFAILEAG</sequence>
<evidence type="ECO:0000313" key="1">
    <source>
        <dbReference type="EMBL" id="ASM75428.1"/>
    </source>
</evidence>
<gene>
    <name evidence="1" type="ORF">SULPSESMR1_04236</name>
</gene>
<dbReference type="AlphaFoldDB" id="A0A221K8U3"/>
<reference evidence="1 2" key="1">
    <citation type="submission" date="2017-07" db="EMBL/GenBank/DDBJ databases">
        <title>Genome Sequence of Sulfitobacter pseudonitzschiae Strain SMR1 Isolated from a culture of the Diatom Skeletonema marinoi.</title>
        <authorList>
            <person name="Topel M."/>
            <person name="Pinder M.I.M."/>
            <person name="Johansson O.N."/>
            <person name="Kourtchenko O."/>
            <person name="Godhe A."/>
            <person name="Clarke A.K."/>
        </authorList>
    </citation>
    <scope>NUCLEOTIDE SEQUENCE [LARGE SCALE GENOMIC DNA]</scope>
    <source>
        <strain evidence="1 2">SMR1</strain>
        <plasmid evidence="1 2">pSMR1-4</plasmid>
    </source>
</reference>
<geneLocation type="plasmid" evidence="1 2">
    <name>pSMR1-4</name>
</geneLocation>
<dbReference type="KEGG" id="spse:SULPSESMR1_04236"/>
<accession>A0A221K8U3</accession>
<keyword evidence="2" id="KW-1185">Reference proteome</keyword>
<name>A0A221K8U3_9RHOB</name>
<organism evidence="1 2">
    <name type="scientific">Pseudosulfitobacter pseudonitzschiae</name>
    <dbReference type="NCBI Taxonomy" id="1402135"/>
    <lineage>
        <taxon>Bacteria</taxon>
        <taxon>Pseudomonadati</taxon>
        <taxon>Pseudomonadota</taxon>
        <taxon>Alphaproteobacteria</taxon>
        <taxon>Rhodobacterales</taxon>
        <taxon>Roseobacteraceae</taxon>
        <taxon>Pseudosulfitobacter</taxon>
    </lineage>
</organism>